<feature type="compositionally biased region" description="Basic and acidic residues" evidence="8">
    <location>
        <begin position="2096"/>
        <end position="2111"/>
    </location>
</feature>
<feature type="coiled-coil region" evidence="7">
    <location>
        <begin position="2744"/>
        <end position="2845"/>
    </location>
</feature>
<gene>
    <name evidence="10" type="ORF">RRG08_008781</name>
</gene>
<evidence type="ECO:0000256" key="3">
    <source>
        <dbReference type="ARBA" id="ARBA00022490"/>
    </source>
</evidence>
<dbReference type="InterPro" id="IPR001452">
    <property type="entry name" value="SH3_domain"/>
</dbReference>
<dbReference type="InterPro" id="IPR035915">
    <property type="entry name" value="Plakin_repeat_sf"/>
</dbReference>
<keyword evidence="2 6" id="KW-0728">SH3 domain</keyword>
<dbReference type="CDD" id="cd00176">
    <property type="entry name" value="SPEC"/>
    <property type="match status" value="6"/>
</dbReference>
<evidence type="ECO:0000256" key="8">
    <source>
        <dbReference type="SAM" id="MobiDB-lite"/>
    </source>
</evidence>
<dbReference type="Gene3D" id="2.30.30.40">
    <property type="entry name" value="SH3 Domains"/>
    <property type="match status" value="1"/>
</dbReference>
<dbReference type="SUPFAM" id="SSF75399">
    <property type="entry name" value="Plakin repeat"/>
    <property type="match status" value="5"/>
</dbReference>
<dbReference type="InterPro" id="IPR002017">
    <property type="entry name" value="Spectrin_repeat"/>
</dbReference>
<keyword evidence="3" id="KW-0963">Cytoplasm</keyword>
<feature type="region of interest" description="Disordered" evidence="8">
    <location>
        <begin position="1181"/>
        <end position="1205"/>
    </location>
</feature>
<dbReference type="EMBL" id="JAWDGP010004450">
    <property type="protein sequence ID" value="KAK3764299.1"/>
    <property type="molecule type" value="Genomic_DNA"/>
</dbReference>
<evidence type="ECO:0000259" key="9">
    <source>
        <dbReference type="PROSITE" id="PS50002"/>
    </source>
</evidence>
<dbReference type="SMART" id="SM00150">
    <property type="entry name" value="SPEC"/>
    <property type="match status" value="11"/>
</dbReference>
<feature type="coiled-coil region" evidence="7">
    <location>
        <begin position="1963"/>
        <end position="1990"/>
    </location>
</feature>
<feature type="coiled-coil region" evidence="7">
    <location>
        <begin position="8"/>
        <end position="71"/>
    </location>
</feature>
<evidence type="ECO:0000256" key="7">
    <source>
        <dbReference type="SAM" id="Coils"/>
    </source>
</evidence>
<dbReference type="SUPFAM" id="SSF46966">
    <property type="entry name" value="Spectrin repeat"/>
    <property type="match status" value="11"/>
</dbReference>
<dbReference type="InterPro" id="IPR043197">
    <property type="entry name" value="Plakin"/>
</dbReference>
<evidence type="ECO:0000256" key="5">
    <source>
        <dbReference type="ARBA" id="ARBA00022737"/>
    </source>
</evidence>
<proteinExistence type="predicted"/>
<accession>A0AAE0Z7I3</accession>
<feature type="compositionally biased region" description="Basic and acidic residues" evidence="8">
    <location>
        <begin position="1195"/>
        <end position="1205"/>
    </location>
</feature>
<evidence type="ECO:0000256" key="6">
    <source>
        <dbReference type="PROSITE-ProRule" id="PRU00192"/>
    </source>
</evidence>
<name>A0AAE0Z7I3_9GAST</name>
<comment type="caution">
    <text evidence="10">The sequence shown here is derived from an EMBL/GenBank/DDBJ whole genome shotgun (WGS) entry which is preliminary data.</text>
</comment>
<dbReference type="Gene3D" id="1.20.58.60">
    <property type="match status" value="9"/>
</dbReference>
<dbReference type="PANTHER" id="PTHR23169:SF23">
    <property type="entry name" value="SHORT STOP, ISOFORM H"/>
    <property type="match status" value="1"/>
</dbReference>
<organism evidence="10 11">
    <name type="scientific">Elysia crispata</name>
    <name type="common">lettuce slug</name>
    <dbReference type="NCBI Taxonomy" id="231223"/>
    <lineage>
        <taxon>Eukaryota</taxon>
        <taxon>Metazoa</taxon>
        <taxon>Spiralia</taxon>
        <taxon>Lophotrochozoa</taxon>
        <taxon>Mollusca</taxon>
        <taxon>Gastropoda</taxon>
        <taxon>Heterobranchia</taxon>
        <taxon>Euthyneura</taxon>
        <taxon>Panpulmonata</taxon>
        <taxon>Sacoglossa</taxon>
        <taxon>Placobranchoidea</taxon>
        <taxon>Plakobranchidae</taxon>
        <taxon>Elysia</taxon>
    </lineage>
</organism>
<feature type="compositionally biased region" description="Polar residues" evidence="8">
    <location>
        <begin position="1660"/>
        <end position="1675"/>
    </location>
</feature>
<dbReference type="GO" id="GO:0045104">
    <property type="term" value="P:intermediate filament cytoskeleton organization"/>
    <property type="evidence" value="ECO:0007669"/>
    <property type="project" value="InterPro"/>
</dbReference>
<dbReference type="GO" id="GO:0005856">
    <property type="term" value="C:cytoskeleton"/>
    <property type="evidence" value="ECO:0007669"/>
    <property type="project" value="InterPro"/>
</dbReference>
<keyword evidence="7" id="KW-0175">Coiled coil</keyword>
<dbReference type="InterPro" id="IPR041615">
    <property type="entry name" value="Desmoplakin_SH3"/>
</dbReference>
<dbReference type="InterPro" id="IPR001101">
    <property type="entry name" value="Plectin_repeat"/>
</dbReference>
<evidence type="ECO:0000256" key="2">
    <source>
        <dbReference type="ARBA" id="ARBA00022443"/>
    </source>
</evidence>
<keyword evidence="11" id="KW-1185">Reference proteome</keyword>
<evidence type="ECO:0000256" key="1">
    <source>
        <dbReference type="ARBA" id="ARBA00004496"/>
    </source>
</evidence>
<dbReference type="Pfam" id="PF17902">
    <property type="entry name" value="SH3_10"/>
    <property type="match status" value="1"/>
</dbReference>
<keyword evidence="5" id="KW-0677">Repeat</keyword>
<feature type="region of interest" description="Disordered" evidence="8">
    <location>
        <begin position="2087"/>
        <end position="2111"/>
    </location>
</feature>
<dbReference type="PROSITE" id="PS50002">
    <property type="entry name" value="SH3"/>
    <property type="match status" value="1"/>
</dbReference>
<dbReference type="Pfam" id="PF00681">
    <property type="entry name" value="Plectin"/>
    <property type="match status" value="1"/>
</dbReference>
<keyword evidence="4" id="KW-0597">Phosphoprotein</keyword>
<sequence>MASRGDTAHAFEQCISRLKDRQKQLQEERFPENYLHAQQALDDLREESVKVNRVKDRLEELQESRRDFTTEPWWGLGSHSTSPSLGMADSLGSHSTSPSLGMADSLGSHSTSPSLGMADSLGSHSTSPSLGMADSLGSHSTSPSLGMADSLGSHSTSPSLGMADNLGSHSTSPSLGMADSLGSHSTSPSLGMADSLGSHSTSPVLGMADSLGSHSTSPSLGMADSLGSHSTSPSLGMADSLGSHSTSPSLGMADSLGSHSTSPSLGMADSLGSHSTSPSLGMADSLGSHSTSPSLGMADSLGSHSTSPSLGMADSLGSHSISPSLGMADSLGSHSTSPSLGMADSRLPSNSQCCGSGHTKDFEKADNECLLTQDLQHQKKRCLETILYVSEVENSFQNALTDMEERALYLSSRPEVFDSVYRGEDLDSQARMHKDCVYAMRESWSWLETLTRCMKVHVENTGSYHQFYHDVKHLEEDMTSWLLWLNSPTVKARVKTSDPEVMLRHFRLLIGRLLDYQSRVHRLASLSKQVHPIQYRKDLPEWPIKAKALVKYVHNEISLEKDELVTVLDNSDPERWKVQTAQNKETEVPAIVLVIPPPDPASFQEINKLREQVYANSRVTSERVKTHLLQFLSHMLHTMQPRELQGLSASQKSKFLKLANEAAQMLAGSGQGEQEDIELKKDLSQFRKLLSQIKPAKRDSTNGAVQRLSKTEKLLQLFKELNIYANHFSEEVDQMKQEENLLVTSVKFPPKYTSKAYFQRIFPMVDIDILTKETRVLNFKSDLYIHERHLSDRAPVEEMLLRKSLGLHSASPSSCLTNGQAGGDFVDGPGLSMVNGKSKFDQPDSDALSSNVRNFIISGVVDPKTGKKLSVAKALAKGVLNKEFGLYNNLETGESMPIAEAIARGFITVDYIDPKSSSSVGMVNGNGLHSLTNGSPAEDNMLNSMEIKSFDIAGVVDPQSGEIISATEAIAAGIINLDSGTFHNPVTGEELSLLDAVKAGYVLADPALLASLEQEAQAGPAGQSYTSVVLEDAKYKVSEVWDASTGKNIPLQEAVQKGMIDAEYGLYKNQVTGEIMPIEEAMRRGLIKARPFNPKIDEETDEDILSFQQLKIKQMTFTAGEPGLLPSTQPNLEEMLMDELREKADIDNIKVSDPENQDHQVPLEDAIELGLVSLAKDSFDLGSSKKSSTPNGMDGHSEDEKASREKANKLSLTEACMAGYIAPADLKQILQAYEDHSLTQPINEGLFDPETGLVTDPNTGKMLTLKAAVEAGIIDPDMTFFFDLATNKVTSLATAIQEGRLDDVSGKINALDGSGASMNVKDAIAAGEICAAIKPSLLPENAESLALLRGCMDTGIKGCKIEGNNDLVSVEKAVMMGALRIPQPLYCDMSEKTEFVPLPEAVQMELVSPDVALQIFSALDKHSLEQAIASGNLDPKSGMFVDPKTGQLVPVDRAAEMGTGENGANNPDYIFLVDAETGNVTSLGALIENGGQFDPSSGTFLSANTGKRMSLEDAIAEGLIIPRLEGENYIDTSQPLKDLVDSGKVNPRTADFVAANGLRMSLRDGLANGFLTLASRVKVDPETGDVLLVSDEVVVQSLVEVKENSDWLQDIERALASHGRPSEKLKRLKMQAEECVGLKEELHRKESEVRSVVSQAEQLVQTQTPGKQEVKSSNGAAPKDESAQQFQKLKSSAADLKIRFDMVNSEAESRCGQMVTLGRNLEELYYHMEELDQWLDSAIEKCQDLQTAKLDIGRQYNTFKEFVEEVKDKEEDLSAIMKSADSFKGNSQSLERDIDAFRKRLHVLPTIRDEGEDGVLDEELESLEAKFKDISRECAKQMDRLSSLAKDRKTFDDLNEKLSQAYPAMQEKLSALVGEDFGLDPQKGAQGLESLRSIKAEVIGQERKLKDLLSAGDRLLYGLEESGLPDEADEIQAVLGLRREEHACLLADVTEHEQLLDAAVIAHQNALGRLGAIEDELQAAERALDASSNVSLDKEKLSQQLEAQRIVNAGLGTCRAQLERLQQEAAGNPDEEDKIIDLLEQAKALESIAEQRTQELEDLMSNIAEFESKVASLDGWLTDSIKILKPKGNAPRPNRSKVDGLHQAKKEKEPEMQELREMCDHLVEGAGVADEGNITGQYMAREMLADVEGKWNDLTELLVQQVSLEALSEIDSMLKYLDKAENQINTAEPISIDPETLGVQLRDHKSFDEDLRSKRAAVKDIIDKCTNMLRETANSQTDEIKSRLHSISQQADVVCRLSAERLQQLESALPLAGHYGENQLEVSAWLEEMEAEIGAQGSPGDSLEQVKKQHDNLKMTQQIIEDHKLFIDDLNSTGLELMDVCSEGDAVEIQNKLLDINKRYEGLKSTARDKARDLTDAKKKFTQEATDSLDHLLEDLHGLNHVISGADPVPASTDKLRNEIDENKAVLEDLNRQKSAVTKAQELAKNPTAHGVEDPEDVAEVKEKVEEIVEMTEEIRSTAMARDKALSAALKLSEQFFDLSGDVMSGLRDLRESLLNQEPPGIDPEGIKEQQAELAGQKKELEKARELVGDCKRLGNDLSAICGDPGVVEVNKALEDLGHMTDDVNDAIRERGDELRKAFQHADKFSKLLESINSWLPYCEHRQAEMKPISTNPDTLQDQVEELKVFKAEVHPHIVEMQQLNQEMSALRDVSPIASEALQKPVKQAMEKWAELLRGITDREVKLTDTQLKVGEVSQGMDDIITFLEASQPVLDGFDEVKGDPKSLERHMRRLQLMQADIRNKEKAARKLNKAVDEIIASSGEDQVSTSPVGALREEMNEKLRATQAKGREKENKLQELMRQMKKFLGDLDDQLAQLNEFRAELKSNKPFGALPETAEKQYAAFVKKCQALDEQERDVDNLLSTGQDIVSASDPKDTLEVADRLKRLRERWTDARDRARKRKEKMEEHLRNVSQFHETLKKFTDWLNNAEIMMRSFKHPSKLVDTITRQIDEHNGLLRDLKTQEENVGLLDSTGTYLKYYGHKQDTVYVKNLLVGIRLRWKKLQRRADERARLLHSCYREDKRFDDSWRSLCDWLDESMQRLSKFMTPANQPSGMKHDIDELKKIEEVRVSPL</sequence>
<reference evidence="10" key="1">
    <citation type="journal article" date="2023" name="G3 (Bethesda)">
        <title>A reference genome for the long-term kleptoplast-retaining sea slug Elysia crispata morphotype clarki.</title>
        <authorList>
            <person name="Eastman K.E."/>
            <person name="Pendleton A.L."/>
            <person name="Shaikh M.A."/>
            <person name="Suttiyut T."/>
            <person name="Ogas R."/>
            <person name="Tomko P."/>
            <person name="Gavelis G."/>
            <person name="Widhalm J.R."/>
            <person name="Wisecaver J.H."/>
        </authorList>
    </citation>
    <scope>NUCLEOTIDE SEQUENCE</scope>
    <source>
        <strain evidence="10">ECLA1</strain>
    </source>
</reference>
<dbReference type="Gene3D" id="3.90.1290.10">
    <property type="entry name" value="Plakin repeat"/>
    <property type="match status" value="3"/>
</dbReference>
<dbReference type="SMART" id="SM00250">
    <property type="entry name" value="PLEC"/>
    <property type="match status" value="5"/>
</dbReference>
<feature type="coiled-coil region" evidence="7">
    <location>
        <begin position="2899"/>
        <end position="2926"/>
    </location>
</feature>
<evidence type="ECO:0000313" key="11">
    <source>
        <dbReference type="Proteomes" id="UP001283361"/>
    </source>
</evidence>
<dbReference type="InterPro" id="IPR018159">
    <property type="entry name" value="Spectrin/alpha-actinin"/>
</dbReference>
<feature type="domain" description="SH3" evidence="9">
    <location>
        <begin position="541"/>
        <end position="598"/>
    </location>
</feature>
<feature type="region of interest" description="Disordered" evidence="8">
    <location>
        <begin position="85"/>
        <end position="350"/>
    </location>
</feature>
<protein>
    <recommendedName>
        <fullName evidence="9">SH3 domain-containing protein</fullName>
    </recommendedName>
</protein>
<feature type="coiled-coil region" evidence="7">
    <location>
        <begin position="2039"/>
        <end position="2069"/>
    </location>
</feature>
<dbReference type="GO" id="GO:0005737">
    <property type="term" value="C:cytoplasm"/>
    <property type="evidence" value="ECO:0007669"/>
    <property type="project" value="UniProtKB-SubCell"/>
</dbReference>
<comment type="subcellular location">
    <subcellularLocation>
        <location evidence="1">Cytoplasm</location>
    </subcellularLocation>
</comment>
<feature type="region of interest" description="Disordered" evidence="8">
    <location>
        <begin position="1660"/>
        <end position="1682"/>
    </location>
</feature>
<dbReference type="Proteomes" id="UP001283361">
    <property type="component" value="Unassembled WGS sequence"/>
</dbReference>
<dbReference type="Pfam" id="PF00435">
    <property type="entry name" value="Spectrin"/>
    <property type="match status" value="5"/>
</dbReference>
<dbReference type="PANTHER" id="PTHR23169">
    <property type="entry name" value="ENVOPLAKIN"/>
    <property type="match status" value="1"/>
</dbReference>
<evidence type="ECO:0000313" key="10">
    <source>
        <dbReference type="EMBL" id="KAK3764299.1"/>
    </source>
</evidence>
<evidence type="ECO:0000256" key="4">
    <source>
        <dbReference type="ARBA" id="ARBA00022553"/>
    </source>
</evidence>